<evidence type="ECO:0000313" key="1">
    <source>
        <dbReference type="EMBL" id="SPO44493.1"/>
    </source>
</evidence>
<accession>A0A5C3FJD7</accession>
<keyword evidence="2" id="KW-1185">Reference proteome</keyword>
<dbReference type="InterPro" id="IPR029063">
    <property type="entry name" value="SAM-dependent_MTases_sf"/>
</dbReference>
<sequence>MADPDAPCTSQAGDDLLRPYISLDAPRLVLDLRPDAAFHREHLVESYHIAPVSELKSRYSYLPPRNVSFLVLADALQRDDVIEAFAMISSARIVLLCDGDVRDQGAAPPGGVQLRSSSSFFDSARQLGLVRSSTGHQQRIAADDKQDVPALLFRPSNAVRRTVLQLEAKPQVDSSPRRVLDLGCGAARDLAWILHGSRTRNAAASSRVAWTGVAIDNWKAALRRGEQLMDDLHLDPSASQPQPATQSSPICEKLLWAKCTDLGELEPLVGTGKGRSIRSAAEDADLWNEYVQVGLGPLLPSGDGIDKDNPQAQFDLILCVRFHPRALLPRLDRLVRPGGVILLSHFVTLSDAERDVAMQAHPHATLDYDSPPHEGRIQPGEAEALVDAWNRLADSPYTWTVAESVLEPIEDGRIIKSLALCKTRRASA</sequence>
<dbReference type="Gene3D" id="3.40.50.150">
    <property type="entry name" value="Vaccinia Virus protein VP39"/>
    <property type="match status" value="1"/>
</dbReference>
<name>A0A5C3FJD7_PSEA2</name>
<proteinExistence type="predicted"/>
<dbReference type="Proteomes" id="UP000325008">
    <property type="component" value="Unassembled WGS sequence"/>
</dbReference>
<dbReference type="RefSeq" id="XP_014658533.1">
    <property type="nucleotide sequence ID" value="XM_014803047.1"/>
</dbReference>
<dbReference type="SUPFAM" id="SSF53335">
    <property type="entry name" value="S-adenosyl-L-methionine-dependent methyltransferases"/>
    <property type="match status" value="1"/>
</dbReference>
<comment type="caution">
    <text evidence="1">The sequence shown here is derived from an EMBL/GenBank/DDBJ whole genome shotgun (WGS) entry which is preliminary data.</text>
</comment>
<gene>
    <name evidence="1" type="ORF">PSANT_02178</name>
</gene>
<reference evidence="1" key="1">
    <citation type="submission" date="2018-03" db="EMBL/GenBank/DDBJ databases">
        <authorList>
            <person name="Guldener U."/>
        </authorList>
    </citation>
    <scope>NUCLEOTIDE SEQUENCE [LARGE SCALE GENOMIC DNA]</scope>
    <source>
        <strain evidence="1">ATCC34888</strain>
    </source>
</reference>
<dbReference type="EMBL" id="OOIQ01000003">
    <property type="protein sequence ID" value="SPO44493.1"/>
    <property type="molecule type" value="Genomic_DNA"/>
</dbReference>
<evidence type="ECO:0008006" key="3">
    <source>
        <dbReference type="Google" id="ProtNLM"/>
    </source>
</evidence>
<dbReference type="OrthoDB" id="74240at2759"/>
<evidence type="ECO:0000313" key="2">
    <source>
        <dbReference type="Proteomes" id="UP000325008"/>
    </source>
</evidence>
<protein>
    <recommendedName>
        <fullName evidence="3">Rhodanese domain-containing protein</fullName>
    </recommendedName>
</protein>
<dbReference type="AlphaFoldDB" id="A0A5C3FJD7"/>
<organism evidence="1 2">
    <name type="scientific">Pseudozyma antarctica</name>
    <name type="common">Yeast</name>
    <name type="synonym">Candida antarctica</name>
    <dbReference type="NCBI Taxonomy" id="84753"/>
    <lineage>
        <taxon>Eukaryota</taxon>
        <taxon>Fungi</taxon>
        <taxon>Dikarya</taxon>
        <taxon>Basidiomycota</taxon>
        <taxon>Ustilaginomycotina</taxon>
        <taxon>Ustilaginomycetes</taxon>
        <taxon>Ustilaginales</taxon>
        <taxon>Ustilaginaceae</taxon>
        <taxon>Moesziomyces</taxon>
    </lineage>
</organism>